<evidence type="ECO:0000256" key="1">
    <source>
        <dbReference type="ARBA" id="ARBA00009437"/>
    </source>
</evidence>
<gene>
    <name evidence="6" type="ORF">SAMN04488001_1609</name>
</gene>
<dbReference type="InterPro" id="IPR005119">
    <property type="entry name" value="LysR_subst-bd"/>
</dbReference>
<keyword evidence="4" id="KW-0804">Transcription</keyword>
<dbReference type="GO" id="GO:0006351">
    <property type="term" value="P:DNA-templated transcription"/>
    <property type="evidence" value="ECO:0007669"/>
    <property type="project" value="TreeGrafter"/>
</dbReference>
<dbReference type="STRING" id="670155.SAMN04488001_1609"/>
<dbReference type="Gene3D" id="3.40.190.10">
    <property type="entry name" value="Periplasmic binding protein-like II"/>
    <property type="match status" value="2"/>
</dbReference>
<dbReference type="SUPFAM" id="SSF53850">
    <property type="entry name" value="Periplasmic binding protein-like II"/>
    <property type="match status" value="1"/>
</dbReference>
<keyword evidence="7" id="KW-1185">Reference proteome</keyword>
<dbReference type="InterPro" id="IPR000847">
    <property type="entry name" value="LysR_HTH_N"/>
</dbReference>
<dbReference type="Pfam" id="PF00126">
    <property type="entry name" value="HTH_1"/>
    <property type="match status" value="1"/>
</dbReference>
<comment type="similarity">
    <text evidence="1">Belongs to the LysR transcriptional regulatory family.</text>
</comment>
<dbReference type="PANTHER" id="PTHR30537:SF74">
    <property type="entry name" value="HTH-TYPE TRANSCRIPTIONAL REGULATOR TRPI"/>
    <property type="match status" value="1"/>
</dbReference>
<organism evidence="6 7">
    <name type="scientific">Litoreibacter albidus</name>
    <dbReference type="NCBI Taxonomy" id="670155"/>
    <lineage>
        <taxon>Bacteria</taxon>
        <taxon>Pseudomonadati</taxon>
        <taxon>Pseudomonadota</taxon>
        <taxon>Alphaproteobacteria</taxon>
        <taxon>Rhodobacterales</taxon>
        <taxon>Roseobacteraceae</taxon>
        <taxon>Litoreibacter</taxon>
    </lineage>
</organism>
<evidence type="ECO:0000313" key="6">
    <source>
        <dbReference type="EMBL" id="SDW71051.1"/>
    </source>
</evidence>
<dbReference type="InterPro" id="IPR036390">
    <property type="entry name" value="WH_DNA-bd_sf"/>
</dbReference>
<dbReference type="Proteomes" id="UP000199441">
    <property type="component" value="Unassembled WGS sequence"/>
</dbReference>
<dbReference type="EMBL" id="FNOI01000002">
    <property type="protein sequence ID" value="SDW71051.1"/>
    <property type="molecule type" value="Genomic_DNA"/>
</dbReference>
<keyword evidence="3" id="KW-0238">DNA-binding</keyword>
<evidence type="ECO:0000256" key="2">
    <source>
        <dbReference type="ARBA" id="ARBA00023015"/>
    </source>
</evidence>
<dbReference type="GO" id="GO:0003700">
    <property type="term" value="F:DNA-binding transcription factor activity"/>
    <property type="evidence" value="ECO:0007669"/>
    <property type="project" value="InterPro"/>
</dbReference>
<accession>A0A1H2VRZ8</accession>
<reference evidence="7" key="1">
    <citation type="submission" date="2016-10" db="EMBL/GenBank/DDBJ databases">
        <authorList>
            <person name="Varghese N."/>
            <person name="Submissions S."/>
        </authorList>
    </citation>
    <scope>NUCLEOTIDE SEQUENCE [LARGE SCALE GENOMIC DNA]</scope>
    <source>
        <strain evidence="7">DSM 26922</strain>
    </source>
</reference>
<dbReference type="Gene3D" id="1.10.10.10">
    <property type="entry name" value="Winged helix-like DNA-binding domain superfamily/Winged helix DNA-binding domain"/>
    <property type="match status" value="1"/>
</dbReference>
<evidence type="ECO:0000256" key="3">
    <source>
        <dbReference type="ARBA" id="ARBA00023125"/>
    </source>
</evidence>
<keyword evidence="2" id="KW-0805">Transcription regulation</keyword>
<dbReference type="PANTHER" id="PTHR30537">
    <property type="entry name" value="HTH-TYPE TRANSCRIPTIONAL REGULATOR"/>
    <property type="match status" value="1"/>
</dbReference>
<protein>
    <submittedName>
        <fullName evidence="6">LysR family transcriptional regulator, glycine cleavage system transcriptional activator</fullName>
    </submittedName>
</protein>
<sequence>MDWRDIPSLAALKAFEATARLSSFSAAARELNVTHAAISQHVRALEAEFGCELVFRQGAGMGLTDAGRSLALSLGEGFATIASGVRDIRALRHDRPLIVGMTPTFAENWLMPRIGGFWTQHPDIEVTLQPSFAVVDMRRDGLDLTIRYGHGIWPGLDVELLVNANYVVVGAPELAAKAVGASMRDLCSFPWVFETNRLEQRVWAQEVGLDLSATSVSNVPTNSLVLSAARAGVGLSIQARALVEGDLAKGNLMCLHEAPLSSLGYYLVTRRVPRSDALKTFIRWLKTAAG</sequence>
<feature type="domain" description="HTH lysR-type" evidence="5">
    <location>
        <begin position="7"/>
        <end position="64"/>
    </location>
</feature>
<dbReference type="AlphaFoldDB" id="A0A1H2VRZ8"/>
<evidence type="ECO:0000313" key="7">
    <source>
        <dbReference type="Proteomes" id="UP000199441"/>
    </source>
</evidence>
<proteinExistence type="inferred from homology"/>
<dbReference type="GO" id="GO:0043565">
    <property type="term" value="F:sequence-specific DNA binding"/>
    <property type="evidence" value="ECO:0007669"/>
    <property type="project" value="TreeGrafter"/>
</dbReference>
<dbReference type="PROSITE" id="PS50931">
    <property type="entry name" value="HTH_LYSR"/>
    <property type="match status" value="1"/>
</dbReference>
<dbReference type="OrthoDB" id="7328368at2"/>
<name>A0A1H2VRZ8_9RHOB</name>
<evidence type="ECO:0000259" key="5">
    <source>
        <dbReference type="PROSITE" id="PS50931"/>
    </source>
</evidence>
<dbReference type="PRINTS" id="PR00039">
    <property type="entry name" value="HTHLYSR"/>
</dbReference>
<dbReference type="InterPro" id="IPR036388">
    <property type="entry name" value="WH-like_DNA-bd_sf"/>
</dbReference>
<evidence type="ECO:0000256" key="4">
    <source>
        <dbReference type="ARBA" id="ARBA00023163"/>
    </source>
</evidence>
<dbReference type="Pfam" id="PF03466">
    <property type="entry name" value="LysR_substrate"/>
    <property type="match status" value="1"/>
</dbReference>
<dbReference type="SUPFAM" id="SSF46785">
    <property type="entry name" value="Winged helix' DNA-binding domain"/>
    <property type="match status" value="1"/>
</dbReference>
<dbReference type="InterPro" id="IPR058163">
    <property type="entry name" value="LysR-type_TF_proteobact-type"/>
</dbReference>
<dbReference type="RefSeq" id="WP_089946395.1">
    <property type="nucleotide sequence ID" value="NZ_FNOI01000002.1"/>
</dbReference>